<dbReference type="RefSeq" id="WP_345313216.1">
    <property type="nucleotide sequence ID" value="NZ_BAABIE010000007.1"/>
</dbReference>
<protein>
    <recommendedName>
        <fullName evidence="4">DUF304 domain-containing protein</fullName>
    </recommendedName>
</protein>
<proteinExistence type="predicted"/>
<feature type="transmembrane region" description="Helical" evidence="1">
    <location>
        <begin position="76"/>
        <end position="101"/>
    </location>
</feature>
<accession>A0ABP8Z6N0</accession>
<gene>
    <name evidence="2" type="ORF">GCM10023217_17700</name>
</gene>
<organism evidence="2 3">
    <name type="scientific">Gordonia alkaliphila</name>
    <dbReference type="NCBI Taxonomy" id="1053547"/>
    <lineage>
        <taxon>Bacteria</taxon>
        <taxon>Bacillati</taxon>
        <taxon>Actinomycetota</taxon>
        <taxon>Actinomycetes</taxon>
        <taxon>Mycobacteriales</taxon>
        <taxon>Gordoniaceae</taxon>
        <taxon>Gordonia</taxon>
    </lineage>
</organism>
<evidence type="ECO:0000256" key="1">
    <source>
        <dbReference type="SAM" id="Phobius"/>
    </source>
</evidence>
<evidence type="ECO:0000313" key="3">
    <source>
        <dbReference type="Proteomes" id="UP001500822"/>
    </source>
</evidence>
<keyword evidence="3" id="KW-1185">Reference proteome</keyword>
<evidence type="ECO:0000313" key="2">
    <source>
        <dbReference type="EMBL" id="GAA4748105.1"/>
    </source>
</evidence>
<comment type="caution">
    <text evidence="2">The sequence shown here is derived from an EMBL/GenBank/DDBJ whole genome shotgun (WGS) entry which is preliminary data.</text>
</comment>
<dbReference type="Proteomes" id="UP001500822">
    <property type="component" value="Unassembled WGS sequence"/>
</dbReference>
<name>A0ABP8Z6N0_9ACTN</name>
<keyword evidence="1" id="KW-0472">Membrane</keyword>
<reference evidence="3" key="1">
    <citation type="journal article" date="2019" name="Int. J. Syst. Evol. Microbiol.">
        <title>The Global Catalogue of Microorganisms (GCM) 10K type strain sequencing project: providing services to taxonomists for standard genome sequencing and annotation.</title>
        <authorList>
            <consortium name="The Broad Institute Genomics Platform"/>
            <consortium name="The Broad Institute Genome Sequencing Center for Infectious Disease"/>
            <person name="Wu L."/>
            <person name="Ma J."/>
        </authorList>
    </citation>
    <scope>NUCLEOTIDE SEQUENCE [LARGE SCALE GENOMIC DNA]</scope>
    <source>
        <strain evidence="3">JCM 18077</strain>
    </source>
</reference>
<evidence type="ECO:0008006" key="4">
    <source>
        <dbReference type="Google" id="ProtNLM"/>
    </source>
</evidence>
<keyword evidence="1" id="KW-1133">Transmembrane helix</keyword>
<sequence>MSFGPVEQWSHRAGVSLRPWSGRAPGGLVLRGLIKLAVGAAIVWIGWRLRSGDRLSDADAATVGLEPTAPTGWGTALIVVAMVPVLLGAAQVVIGVLDLVLRRRVTGRVVSIRERRMGDVLPGIVQEAIFERRDSGLDRRRSRYELVCHTPDGPQRWTIRSARTRRDLAVDAHVELRVSPIVGYVASARTINPPA</sequence>
<feature type="transmembrane region" description="Helical" evidence="1">
    <location>
        <begin position="28"/>
        <end position="47"/>
    </location>
</feature>
<keyword evidence="1" id="KW-0812">Transmembrane</keyword>
<dbReference type="EMBL" id="BAABIE010000007">
    <property type="protein sequence ID" value="GAA4748105.1"/>
    <property type="molecule type" value="Genomic_DNA"/>
</dbReference>